<evidence type="ECO:0000256" key="5">
    <source>
        <dbReference type="ARBA" id="ARBA00023002"/>
    </source>
</evidence>
<organism evidence="14 15">
    <name type="scientific">Methanolacinia petrolearia (strain DSM 11571 / OCM 486 / SEBR 4847)</name>
    <name type="common">Methanoplanus petrolearius</name>
    <dbReference type="NCBI Taxonomy" id="679926"/>
    <lineage>
        <taxon>Archaea</taxon>
        <taxon>Methanobacteriati</taxon>
        <taxon>Methanobacteriota</taxon>
        <taxon>Stenosarchaea group</taxon>
        <taxon>Methanomicrobia</taxon>
        <taxon>Methanomicrobiales</taxon>
        <taxon>Methanomicrobiaceae</taxon>
        <taxon>Methanolacinia</taxon>
    </lineage>
</organism>
<feature type="binding site" evidence="7 11">
    <location>
        <position position="224"/>
    </location>
    <ligand>
        <name>substrate</name>
    </ligand>
</feature>
<keyword evidence="4 7" id="KW-0862">Zinc</keyword>
<feature type="active site" description="Proton acceptor" evidence="7 9">
    <location>
        <position position="314"/>
    </location>
</feature>
<dbReference type="Gene3D" id="3.40.50.1980">
    <property type="entry name" value="Nitrogenase molybdenum iron protein domain"/>
    <property type="match status" value="2"/>
</dbReference>
<dbReference type="NCBIfam" id="TIGR00069">
    <property type="entry name" value="hisD"/>
    <property type="match status" value="1"/>
</dbReference>
<dbReference type="InterPro" id="IPR012131">
    <property type="entry name" value="Hstdl_DH"/>
</dbReference>
<keyword evidence="5 7" id="KW-0560">Oxidoreductase</keyword>
<feature type="binding site" evidence="7 11">
    <location>
        <position position="249"/>
    </location>
    <ligand>
        <name>substrate</name>
    </ligand>
</feature>
<reference evidence="14 15" key="1">
    <citation type="journal article" date="2010" name="Stand. Genomic Sci.">
        <title>Complete genome sequence of Methanoplanus petrolearius type strain (SEBR 4847).</title>
        <authorList>
            <person name="Brambilla E."/>
            <person name="Djao O.D."/>
            <person name="Daligault H."/>
            <person name="Lapidus A."/>
            <person name="Lucas S."/>
            <person name="Hammon N."/>
            <person name="Nolan M."/>
            <person name="Tice H."/>
            <person name="Cheng J.F."/>
            <person name="Han C."/>
            <person name="Tapia R."/>
            <person name="Goodwin L."/>
            <person name="Pitluck S."/>
            <person name="Liolios K."/>
            <person name="Ivanova N."/>
            <person name="Mavromatis K."/>
            <person name="Mikhailova N."/>
            <person name="Pati A."/>
            <person name="Chen A."/>
            <person name="Palaniappan K."/>
            <person name="Land M."/>
            <person name="Hauser L."/>
            <person name="Chang Y.J."/>
            <person name="Jeffries C.D."/>
            <person name="Rohde M."/>
            <person name="Spring S."/>
            <person name="Sikorski J."/>
            <person name="Goker M."/>
            <person name="Woyke T."/>
            <person name="Bristow J."/>
            <person name="Eisen J.A."/>
            <person name="Markowitz V."/>
            <person name="Hugenholtz P."/>
            <person name="Kyrpides N.C."/>
            <person name="Klenk H.P."/>
        </authorList>
    </citation>
    <scope>NUCLEOTIDE SEQUENCE [LARGE SCALE GENOMIC DNA]</scope>
    <source>
        <strain evidence="15">DSM 11571 / OCM 486 / SEBR 4847</strain>
    </source>
</reference>
<dbReference type="HOGENOM" id="CLU_006732_3_0_2"/>
<dbReference type="SUPFAM" id="SSF53720">
    <property type="entry name" value="ALDH-like"/>
    <property type="match status" value="1"/>
</dbReference>
<gene>
    <name evidence="7" type="primary">hisD</name>
    <name evidence="14" type="ordered locus">Mpet_2395</name>
</gene>
<keyword evidence="7 8" id="KW-0520">NAD</keyword>
<dbReference type="GeneID" id="9744887"/>
<dbReference type="EMBL" id="CP002117">
    <property type="protein sequence ID" value="ADN37142.1"/>
    <property type="molecule type" value="Genomic_DNA"/>
</dbReference>
<protein>
    <recommendedName>
        <fullName evidence="2 7">Histidinol dehydrogenase</fullName>
        <shortName evidence="7 8">HDH</shortName>
        <ecNumber evidence="7 8">1.1.1.23</ecNumber>
    </recommendedName>
</protein>
<evidence type="ECO:0000256" key="6">
    <source>
        <dbReference type="ARBA" id="ARBA00023102"/>
    </source>
</evidence>
<comment type="cofactor">
    <cofactor evidence="7 12">
        <name>Zn(2+)</name>
        <dbReference type="ChEBI" id="CHEBI:29105"/>
    </cofactor>
    <text evidence="7 12">Binds 1 zinc ion per subunit.</text>
</comment>
<feature type="binding site" evidence="7 10">
    <location>
        <position position="120"/>
    </location>
    <ligand>
        <name>NAD(+)</name>
        <dbReference type="ChEBI" id="CHEBI:57540"/>
    </ligand>
</feature>
<dbReference type="InterPro" id="IPR016161">
    <property type="entry name" value="Ald_DH/histidinol_DH"/>
</dbReference>
<dbReference type="FunFam" id="3.40.50.1980:FF:000001">
    <property type="entry name" value="Histidinol dehydrogenase"/>
    <property type="match status" value="1"/>
</dbReference>
<dbReference type="HAMAP" id="MF_01024">
    <property type="entry name" value="HisD"/>
    <property type="match status" value="1"/>
</dbReference>
<dbReference type="PANTHER" id="PTHR21256">
    <property type="entry name" value="HISTIDINOL DEHYDROGENASE HDH"/>
    <property type="match status" value="1"/>
</dbReference>
<accession>E1RDV5</accession>
<dbReference type="EC" id="1.1.1.23" evidence="7 8"/>
<dbReference type="UniPathway" id="UPA00031">
    <property type="reaction ID" value="UER00014"/>
</dbReference>
<evidence type="ECO:0000313" key="15">
    <source>
        <dbReference type="Proteomes" id="UP000006565"/>
    </source>
</evidence>
<evidence type="ECO:0000256" key="11">
    <source>
        <dbReference type="PIRSR" id="PIRSR000099-3"/>
    </source>
</evidence>
<dbReference type="AlphaFoldDB" id="E1RDV5"/>
<evidence type="ECO:0000256" key="9">
    <source>
        <dbReference type="PIRSR" id="PIRSR000099-1"/>
    </source>
</evidence>
<sequence>MLKRLDADSWVPGRRASLEDVYPAVNDIIENVKANGDAALFEYAKKFDRCELDSLLVTEDEREDAYEDVDPKIVEYLIEAESRITEFHEYQKKEDLWLRQLHPGITLGIKTTPLNRAGCYIPGGRASYPSTAIMTVVPARVAGVESICACTPPPANSMTIAALDIAGATEIVRAGGAQAVAAMALGTESIEPVQKIVGPGNVYVTAAKILLRGNAEIDFPAGPSEICIIADESANPSFIAADILAQAEHDPNAACVLVTTSESLADKVSADVKMMAKSAPRAEIIEKALTNSGYIPAADLKDAVSISDRIAPEHLSIQVSDPLPVLSAVRNAGSIFVGPYTPVACGDYASGTNHVLPTAGYASVYSGLNVSHFCKTSTVQIIEQEGLEEIGDIVEALAEAEGLFAHSESVKIRRK</sequence>
<dbReference type="GO" id="GO:0005737">
    <property type="term" value="C:cytoplasm"/>
    <property type="evidence" value="ECO:0007669"/>
    <property type="project" value="TreeGrafter"/>
</dbReference>
<feature type="binding site" evidence="7 10">
    <location>
        <position position="201"/>
    </location>
    <ligand>
        <name>NAD(+)</name>
        <dbReference type="ChEBI" id="CHEBI:57540"/>
    </ligand>
</feature>
<keyword evidence="7 8" id="KW-0028">Amino-acid biosynthesis</keyword>
<evidence type="ECO:0000256" key="2">
    <source>
        <dbReference type="ARBA" id="ARBA00016531"/>
    </source>
</evidence>
<evidence type="ECO:0000256" key="12">
    <source>
        <dbReference type="PIRSR" id="PIRSR000099-4"/>
    </source>
</evidence>
<keyword evidence="3 7" id="KW-0479">Metal-binding</keyword>
<dbReference type="Proteomes" id="UP000006565">
    <property type="component" value="Chromosome"/>
</dbReference>
<feature type="binding site" evidence="7 11">
    <location>
        <position position="347"/>
    </location>
    <ligand>
        <name>substrate</name>
    </ligand>
</feature>
<keyword evidence="15" id="KW-1185">Reference proteome</keyword>
<dbReference type="Gene3D" id="1.20.5.1300">
    <property type="match status" value="1"/>
</dbReference>
<feature type="binding site" evidence="7 11">
    <location>
        <position position="314"/>
    </location>
    <ligand>
        <name>substrate</name>
    </ligand>
</feature>
<feature type="binding site" evidence="7 11">
    <location>
        <position position="406"/>
    </location>
    <ligand>
        <name>substrate</name>
    </ligand>
</feature>
<feature type="binding site" evidence="7 12">
    <location>
        <position position="246"/>
    </location>
    <ligand>
        <name>Zn(2+)</name>
        <dbReference type="ChEBI" id="CHEBI:29105"/>
    </ligand>
</feature>
<evidence type="ECO:0000256" key="3">
    <source>
        <dbReference type="ARBA" id="ARBA00022723"/>
    </source>
</evidence>
<evidence type="ECO:0000313" key="14">
    <source>
        <dbReference type="EMBL" id="ADN37142.1"/>
    </source>
</evidence>
<dbReference type="KEGG" id="mpi:Mpet_2395"/>
<feature type="binding site" evidence="7 11">
    <location>
        <position position="246"/>
    </location>
    <ligand>
        <name>substrate</name>
    </ligand>
</feature>
<comment type="function">
    <text evidence="7 8">Catalyzes the sequential NAD-dependent oxidations of L-histidinol to L-histidinaldehyde and then to L-histidine.</text>
</comment>
<proteinExistence type="inferred from homology"/>
<evidence type="ECO:0000256" key="10">
    <source>
        <dbReference type="PIRSR" id="PIRSR000099-2"/>
    </source>
</evidence>
<comment type="similarity">
    <text evidence="1 7 8 13">Belongs to the histidinol dehydrogenase family.</text>
</comment>
<evidence type="ECO:0000256" key="1">
    <source>
        <dbReference type="ARBA" id="ARBA00010178"/>
    </source>
</evidence>
<keyword evidence="6 7" id="KW-0368">Histidine biosynthesis</keyword>
<dbReference type="InterPro" id="IPR001692">
    <property type="entry name" value="Histidinol_DH_CS"/>
</dbReference>
<dbReference type="PRINTS" id="PR00083">
    <property type="entry name" value="HOLDHDRGNASE"/>
</dbReference>
<comment type="pathway">
    <text evidence="7 8">Amino-acid biosynthesis; L-histidine biosynthesis; L-histidine from 5-phospho-alpha-D-ribose 1-diphosphate: step 9/9.</text>
</comment>
<dbReference type="RefSeq" id="WP_013330319.1">
    <property type="nucleotide sequence ID" value="NC_014507.1"/>
</dbReference>
<dbReference type="eggNOG" id="arCOG04352">
    <property type="taxonomic scope" value="Archaea"/>
</dbReference>
<dbReference type="OrthoDB" id="36308at2157"/>
<dbReference type="InterPro" id="IPR022695">
    <property type="entry name" value="Histidinol_DH_monofunct"/>
</dbReference>
<dbReference type="GO" id="GO:0051287">
    <property type="term" value="F:NAD binding"/>
    <property type="evidence" value="ECO:0007669"/>
    <property type="project" value="InterPro"/>
</dbReference>
<name>E1RDV5_METP4</name>
<dbReference type="PIRSF" id="PIRSF000099">
    <property type="entry name" value="Histidinol_dh"/>
    <property type="match status" value="1"/>
</dbReference>
<dbReference type="PANTHER" id="PTHR21256:SF2">
    <property type="entry name" value="HISTIDINE BIOSYNTHESIS TRIFUNCTIONAL PROTEIN"/>
    <property type="match status" value="1"/>
</dbReference>
<feature type="binding site" evidence="7 10">
    <location>
        <position position="178"/>
    </location>
    <ligand>
        <name>NAD(+)</name>
        <dbReference type="ChEBI" id="CHEBI:57540"/>
    </ligand>
</feature>
<feature type="binding site" evidence="7 12">
    <location>
        <position position="347"/>
    </location>
    <ligand>
        <name>Zn(2+)</name>
        <dbReference type="ChEBI" id="CHEBI:29105"/>
    </ligand>
</feature>
<dbReference type="GO" id="GO:0008270">
    <property type="term" value="F:zinc ion binding"/>
    <property type="evidence" value="ECO:0007669"/>
    <property type="project" value="UniProtKB-UniRule"/>
</dbReference>
<dbReference type="PROSITE" id="PS00611">
    <property type="entry name" value="HISOL_DEHYDROGENASE"/>
    <property type="match status" value="1"/>
</dbReference>
<comment type="catalytic activity">
    <reaction evidence="7 8">
        <text>L-histidinol + 2 NAD(+) + H2O = L-histidine + 2 NADH + 3 H(+)</text>
        <dbReference type="Rhea" id="RHEA:20641"/>
        <dbReference type="ChEBI" id="CHEBI:15377"/>
        <dbReference type="ChEBI" id="CHEBI:15378"/>
        <dbReference type="ChEBI" id="CHEBI:57540"/>
        <dbReference type="ChEBI" id="CHEBI:57595"/>
        <dbReference type="ChEBI" id="CHEBI:57699"/>
        <dbReference type="ChEBI" id="CHEBI:57945"/>
        <dbReference type="EC" id="1.1.1.23"/>
    </reaction>
</comment>
<feature type="active site" description="Proton acceptor" evidence="7 9">
    <location>
        <position position="313"/>
    </location>
</feature>
<dbReference type="GO" id="GO:0000105">
    <property type="term" value="P:L-histidine biosynthetic process"/>
    <property type="evidence" value="ECO:0007669"/>
    <property type="project" value="UniProtKB-UniRule"/>
</dbReference>
<evidence type="ECO:0000256" key="8">
    <source>
        <dbReference type="PIRNR" id="PIRNR000099"/>
    </source>
</evidence>
<evidence type="ECO:0000256" key="4">
    <source>
        <dbReference type="ARBA" id="ARBA00022833"/>
    </source>
</evidence>
<feature type="binding site" evidence="7 12">
    <location>
        <position position="406"/>
    </location>
    <ligand>
        <name>Zn(2+)</name>
        <dbReference type="ChEBI" id="CHEBI:29105"/>
    </ligand>
</feature>
<feature type="binding site" evidence="7 12">
    <location>
        <position position="249"/>
    </location>
    <ligand>
        <name>Zn(2+)</name>
        <dbReference type="ChEBI" id="CHEBI:29105"/>
    </ligand>
</feature>
<evidence type="ECO:0000256" key="13">
    <source>
        <dbReference type="RuleBase" id="RU004175"/>
    </source>
</evidence>
<dbReference type="GO" id="GO:0004399">
    <property type="term" value="F:histidinol dehydrogenase activity"/>
    <property type="evidence" value="ECO:0007669"/>
    <property type="project" value="UniProtKB-UniRule"/>
</dbReference>
<evidence type="ECO:0000256" key="7">
    <source>
        <dbReference type="HAMAP-Rule" id="MF_01024"/>
    </source>
</evidence>
<dbReference type="CDD" id="cd06572">
    <property type="entry name" value="Histidinol_dh"/>
    <property type="match status" value="1"/>
</dbReference>
<feature type="binding site" evidence="7 11">
    <location>
        <position position="401"/>
    </location>
    <ligand>
        <name>substrate</name>
    </ligand>
</feature>
<dbReference type="Pfam" id="PF00815">
    <property type="entry name" value="Histidinol_dh"/>
    <property type="match status" value="1"/>
</dbReference>
<dbReference type="STRING" id="679926.Mpet_2395"/>